<evidence type="ECO:0000256" key="1">
    <source>
        <dbReference type="SAM" id="MobiDB-lite"/>
    </source>
</evidence>
<evidence type="ECO:0000313" key="3">
    <source>
        <dbReference type="EMBL" id="UOP04995.2"/>
    </source>
</evidence>
<protein>
    <submittedName>
        <fullName evidence="3">DUF58 domain-containing protein</fullName>
    </submittedName>
</protein>
<evidence type="ECO:0000313" key="4">
    <source>
        <dbReference type="Proteomes" id="UP000831534"/>
    </source>
</evidence>
<dbReference type="PANTHER" id="PTHR34351">
    <property type="entry name" value="SLR1927 PROTEIN-RELATED"/>
    <property type="match status" value="1"/>
</dbReference>
<evidence type="ECO:0000256" key="2">
    <source>
        <dbReference type="SAM" id="Phobius"/>
    </source>
</evidence>
<keyword evidence="2" id="KW-0812">Transmembrane</keyword>
<proteinExistence type="predicted"/>
<feature type="region of interest" description="Disordered" evidence="1">
    <location>
        <begin position="186"/>
        <end position="212"/>
    </location>
</feature>
<keyword evidence="2" id="KW-0472">Membrane</keyword>
<accession>A0A8T9MVY7</accession>
<keyword evidence="2" id="KW-1133">Transmembrane helix</keyword>
<dbReference type="PANTHER" id="PTHR34351:SF1">
    <property type="entry name" value="SLR1927 PROTEIN"/>
    <property type="match status" value="1"/>
</dbReference>
<keyword evidence="4" id="KW-1185">Reference proteome</keyword>
<feature type="transmembrane region" description="Helical" evidence="2">
    <location>
        <begin position="53"/>
        <end position="72"/>
    </location>
</feature>
<sequence length="316" mass="35213">MSRFERQPHTLHLRESGTLAARHVRLRPTKLCLGLAVLCGAVWVGAVNYQVNVAYAVCFWLAGFIGVAALMTKRQLLGLRWQMDFRGEAFAGETAAITLRGDSTARRGRVFWWSDDGNRAPASWRRAETTGRAPYQGIWHLPLTRRGAFRRSSPLRLYLAATAPFGLFYAEAQIEWETDALAFPAPIAHTPESGHHPAPPEPDAPRHNSSHGEDIAFLKPHLDGTSLQHIAWKTYAKRGELMDKAFEAPAPANDKQTISYRDYPAGTGKDRLAGLLAHRVLQAEHTGQPYVLELPDTRITPQNNQREQCLNALALL</sequence>
<dbReference type="KEGG" id="ckh:LVJ77_01295"/>
<name>A0A8T9MVY7_9NEIS</name>
<feature type="transmembrane region" description="Helical" evidence="2">
    <location>
        <begin position="31"/>
        <end position="47"/>
    </location>
</feature>
<feature type="compositionally biased region" description="Basic and acidic residues" evidence="1">
    <location>
        <begin position="203"/>
        <end position="212"/>
    </location>
</feature>
<dbReference type="Proteomes" id="UP000831534">
    <property type="component" value="Chromosome"/>
</dbReference>
<dbReference type="AlphaFoldDB" id="A0A8T9MVY7"/>
<reference evidence="3" key="2">
    <citation type="submission" date="2024-09" db="EMBL/GenBank/DDBJ databases">
        <authorList>
            <person name="Veyrier F.J."/>
        </authorList>
    </citation>
    <scope>NUCLEOTIDE SEQUENCE</scope>
    <source>
        <strain evidence="3">17694</strain>
    </source>
</reference>
<reference evidence="3" key="1">
    <citation type="journal article" date="2022" name="Res Sq">
        <title>Evolution of multicellular longitudinally dividing oral cavity symbionts (Neisseriaceae).</title>
        <authorList>
            <person name="Nyongesa S."/>
            <person name="Weber P."/>
            <person name="Bernet E."/>
            <person name="Pullido F."/>
            <person name="Nieckarz M."/>
            <person name="Delaby M."/>
            <person name="Nieves C."/>
            <person name="Viehboeck T."/>
            <person name="Krause N."/>
            <person name="Rivera-Millot A."/>
            <person name="Nakamura A."/>
            <person name="Vischer N."/>
            <person name="VanNieuwenhze M."/>
            <person name="Brun Y."/>
            <person name="Cava F."/>
            <person name="Bulgheresi S."/>
            <person name="Veyrier F."/>
        </authorList>
    </citation>
    <scope>NUCLEOTIDE SEQUENCE</scope>
    <source>
        <strain evidence="3">17694</strain>
    </source>
</reference>
<gene>
    <name evidence="3" type="ORF">LVJ77_01295</name>
</gene>
<organism evidence="3 4">
    <name type="scientific">Conchiformibius kuhniae</name>
    <dbReference type="NCBI Taxonomy" id="211502"/>
    <lineage>
        <taxon>Bacteria</taxon>
        <taxon>Pseudomonadati</taxon>
        <taxon>Pseudomonadota</taxon>
        <taxon>Betaproteobacteria</taxon>
        <taxon>Neisseriales</taxon>
        <taxon>Neisseriaceae</taxon>
        <taxon>Conchiformibius</taxon>
    </lineage>
</organism>
<dbReference type="RefSeq" id="WP_034334296.1">
    <property type="nucleotide sequence ID" value="NZ_CP091521.1"/>
</dbReference>
<dbReference type="EMBL" id="CP091521">
    <property type="protein sequence ID" value="UOP04995.2"/>
    <property type="molecule type" value="Genomic_DNA"/>
</dbReference>